<dbReference type="RefSeq" id="WP_218911620.1">
    <property type="nucleotide sequence ID" value="NZ_JACCCO010000001.1"/>
</dbReference>
<name>A0A852UV56_9ACTN</name>
<organism evidence="1 2">
    <name type="scientific">Streptosporangium sandarakinum</name>
    <dbReference type="NCBI Taxonomy" id="1260955"/>
    <lineage>
        <taxon>Bacteria</taxon>
        <taxon>Bacillati</taxon>
        <taxon>Actinomycetota</taxon>
        <taxon>Actinomycetes</taxon>
        <taxon>Streptosporangiales</taxon>
        <taxon>Streptosporangiaceae</taxon>
        <taxon>Streptosporangium</taxon>
    </lineage>
</organism>
<protein>
    <submittedName>
        <fullName evidence="1">Transposase</fullName>
    </submittedName>
</protein>
<dbReference type="Proteomes" id="UP000576393">
    <property type="component" value="Unassembled WGS sequence"/>
</dbReference>
<accession>A0A852UV56</accession>
<proteinExistence type="predicted"/>
<dbReference type="EMBL" id="JACCCO010000001">
    <property type="protein sequence ID" value="NYF39123.1"/>
    <property type="molecule type" value="Genomic_DNA"/>
</dbReference>
<comment type="caution">
    <text evidence="1">The sequence shown here is derived from an EMBL/GenBank/DDBJ whole genome shotgun (WGS) entry which is preliminary data.</text>
</comment>
<evidence type="ECO:0000313" key="1">
    <source>
        <dbReference type="EMBL" id="NYF39123.1"/>
    </source>
</evidence>
<keyword evidence="2" id="KW-1185">Reference proteome</keyword>
<gene>
    <name evidence="1" type="ORF">HDA43_001282</name>
</gene>
<sequence>MNDDSTAAVGQEGSEGGRSLAFDPALYRLRHAMECGINLLKGGRGMATRYDKLAVRYEAVVVIAAINQWLSAL</sequence>
<reference evidence="1 2" key="1">
    <citation type="submission" date="2020-07" db="EMBL/GenBank/DDBJ databases">
        <title>Sequencing the genomes of 1000 actinobacteria strains.</title>
        <authorList>
            <person name="Klenk H.-P."/>
        </authorList>
    </citation>
    <scope>NUCLEOTIDE SEQUENCE [LARGE SCALE GENOMIC DNA]</scope>
    <source>
        <strain evidence="1 2">DSM 45763</strain>
    </source>
</reference>
<evidence type="ECO:0000313" key="2">
    <source>
        <dbReference type="Proteomes" id="UP000576393"/>
    </source>
</evidence>
<dbReference type="AlphaFoldDB" id="A0A852UV56"/>